<feature type="region of interest" description="Disordered" evidence="6">
    <location>
        <begin position="86"/>
        <end position="141"/>
    </location>
</feature>
<evidence type="ECO:0000313" key="7">
    <source>
        <dbReference type="EMBL" id="MFH4981993.1"/>
    </source>
</evidence>
<evidence type="ECO:0000313" key="8">
    <source>
        <dbReference type="Proteomes" id="UP001608902"/>
    </source>
</evidence>
<dbReference type="GO" id="GO:0005524">
    <property type="term" value="F:ATP binding"/>
    <property type="evidence" value="ECO:0007669"/>
    <property type="project" value="UniProtKB-KW"/>
</dbReference>
<proteinExistence type="predicted"/>
<keyword evidence="8" id="KW-1185">Reference proteome</keyword>
<evidence type="ECO:0000256" key="4">
    <source>
        <dbReference type="ARBA" id="ARBA00022777"/>
    </source>
</evidence>
<dbReference type="AlphaFoldDB" id="A0ABD6EQ53"/>
<dbReference type="PANTHER" id="PTHR24057:SF0">
    <property type="entry name" value="PROTEIN KINASE SHAGGY-RELATED"/>
    <property type="match status" value="1"/>
</dbReference>
<keyword evidence="1" id="KW-0723">Serine/threonine-protein kinase</keyword>
<evidence type="ECO:0000256" key="2">
    <source>
        <dbReference type="ARBA" id="ARBA00022679"/>
    </source>
</evidence>
<keyword evidence="3" id="KW-0547">Nucleotide-binding</keyword>
<evidence type="ECO:0000256" key="6">
    <source>
        <dbReference type="SAM" id="MobiDB-lite"/>
    </source>
</evidence>
<feature type="compositionally biased region" description="Polar residues" evidence="6">
    <location>
        <begin position="124"/>
        <end position="141"/>
    </location>
</feature>
<organism evidence="7 8">
    <name type="scientific">Gnathostoma spinigerum</name>
    <dbReference type="NCBI Taxonomy" id="75299"/>
    <lineage>
        <taxon>Eukaryota</taxon>
        <taxon>Metazoa</taxon>
        <taxon>Ecdysozoa</taxon>
        <taxon>Nematoda</taxon>
        <taxon>Chromadorea</taxon>
        <taxon>Rhabditida</taxon>
        <taxon>Spirurina</taxon>
        <taxon>Gnathostomatomorpha</taxon>
        <taxon>Gnathostomatoidea</taxon>
        <taxon>Gnathostomatidae</taxon>
        <taxon>Gnathostoma</taxon>
    </lineage>
</organism>
<dbReference type="InterPro" id="IPR011009">
    <property type="entry name" value="Kinase-like_dom_sf"/>
</dbReference>
<comment type="caution">
    <text evidence="7">The sequence shown here is derived from an EMBL/GenBank/DDBJ whole genome shotgun (WGS) entry which is preliminary data.</text>
</comment>
<dbReference type="Proteomes" id="UP001608902">
    <property type="component" value="Unassembled WGS sequence"/>
</dbReference>
<dbReference type="EMBL" id="JBGFUD010008278">
    <property type="protein sequence ID" value="MFH4981993.1"/>
    <property type="molecule type" value="Genomic_DNA"/>
</dbReference>
<protein>
    <submittedName>
        <fullName evidence="7">Uncharacterized protein</fullName>
    </submittedName>
</protein>
<accession>A0ABD6EQ53</accession>
<name>A0ABD6EQ53_9BILA</name>
<dbReference type="SUPFAM" id="SSF56112">
    <property type="entry name" value="Protein kinase-like (PK-like)"/>
    <property type="match status" value="1"/>
</dbReference>
<evidence type="ECO:0000256" key="1">
    <source>
        <dbReference type="ARBA" id="ARBA00022527"/>
    </source>
</evidence>
<dbReference type="Gene3D" id="1.10.510.10">
    <property type="entry name" value="Transferase(Phosphotransferase) domain 1"/>
    <property type="match status" value="1"/>
</dbReference>
<keyword evidence="2" id="KW-0808">Transferase</keyword>
<keyword evidence="5" id="KW-0067">ATP-binding</keyword>
<evidence type="ECO:0000256" key="3">
    <source>
        <dbReference type="ARBA" id="ARBA00022741"/>
    </source>
</evidence>
<dbReference type="InterPro" id="IPR050591">
    <property type="entry name" value="GSK-3"/>
</dbReference>
<keyword evidence="4" id="KW-0418">Kinase</keyword>
<gene>
    <name evidence="7" type="ORF">AB6A40_008702</name>
</gene>
<evidence type="ECO:0000256" key="5">
    <source>
        <dbReference type="ARBA" id="ARBA00022840"/>
    </source>
</evidence>
<dbReference type="GO" id="GO:0004674">
    <property type="term" value="F:protein serine/threonine kinase activity"/>
    <property type="evidence" value="ECO:0007669"/>
    <property type="project" value="UniProtKB-KW"/>
</dbReference>
<dbReference type="PANTHER" id="PTHR24057">
    <property type="entry name" value="GLYCOGEN SYNTHASE KINASE-3 ALPHA"/>
    <property type="match status" value="1"/>
</dbReference>
<feature type="compositionally biased region" description="Basic and acidic residues" evidence="6">
    <location>
        <begin position="110"/>
        <end position="123"/>
    </location>
</feature>
<sequence length="141" mass="15373">MFRHFINVAHPWNRVFRVGTSTDAIHLVSLLLVYPPKQRPSALAACAHVLFDELRQPDCKLPNGRPIPCCTDFTAAELSREPGLAQTLVPSGHPVDTMKDSDTVSATGSEHTEPISELRDQPKSRSSSGTPSKMQTAPSDV</sequence>
<reference evidence="7 8" key="1">
    <citation type="submission" date="2024-08" db="EMBL/GenBank/DDBJ databases">
        <title>Gnathostoma spinigerum genome.</title>
        <authorList>
            <person name="Gonzalez-Bertolin B."/>
            <person name="Monzon S."/>
            <person name="Zaballos A."/>
            <person name="Jimenez P."/>
            <person name="Dekumyoy P."/>
            <person name="Varona S."/>
            <person name="Cuesta I."/>
            <person name="Sumanam S."/>
            <person name="Adisakwattana P."/>
            <person name="Gasser R.B."/>
            <person name="Hernandez-Gonzalez A."/>
            <person name="Young N.D."/>
            <person name="Perteguer M.J."/>
        </authorList>
    </citation>
    <scope>NUCLEOTIDE SEQUENCE [LARGE SCALE GENOMIC DNA]</scope>
    <source>
        <strain evidence="7">AL3</strain>
        <tissue evidence="7">Liver</tissue>
    </source>
</reference>